<sequence>MLLLKAIFRLLTGRERKPPTQRQLDYAELCGVNVTAKMDRQDLSDAIDAAFKADPKLKFKIAARRKKREQLEDEILKSLPPDAKKGLKKYNTGADSEYPFYLTVYDSGRNTVVDILQCEGARLDLNQRIALVDFLVPRVHDVVAGWDGKKEVRETELLWDESICIPLAAIRETRKIKIDEWQTKKYTSQIERKIAELKGKRR</sequence>
<gene>
    <name evidence="1" type="ORF">HG15A2_37940</name>
</gene>
<reference evidence="1 2" key="1">
    <citation type="submission" date="2019-02" db="EMBL/GenBank/DDBJ databases">
        <title>Deep-cultivation of Planctomycetes and their phenomic and genomic characterization uncovers novel biology.</title>
        <authorList>
            <person name="Wiegand S."/>
            <person name="Jogler M."/>
            <person name="Boedeker C."/>
            <person name="Pinto D."/>
            <person name="Vollmers J."/>
            <person name="Rivas-Marin E."/>
            <person name="Kohn T."/>
            <person name="Peeters S.H."/>
            <person name="Heuer A."/>
            <person name="Rast P."/>
            <person name="Oberbeckmann S."/>
            <person name="Bunk B."/>
            <person name="Jeske O."/>
            <person name="Meyerdierks A."/>
            <person name="Storesund J.E."/>
            <person name="Kallscheuer N."/>
            <person name="Luecker S."/>
            <person name="Lage O.M."/>
            <person name="Pohl T."/>
            <person name="Merkel B.J."/>
            <person name="Hornburger P."/>
            <person name="Mueller R.-W."/>
            <person name="Bruemmer F."/>
            <person name="Labrenz M."/>
            <person name="Spormann A.M."/>
            <person name="Op den Camp H."/>
            <person name="Overmann J."/>
            <person name="Amann R."/>
            <person name="Jetten M.S.M."/>
            <person name="Mascher T."/>
            <person name="Medema M.H."/>
            <person name="Devos D.P."/>
            <person name="Kaster A.-K."/>
            <person name="Ovreas L."/>
            <person name="Rohde M."/>
            <person name="Galperin M.Y."/>
            <person name="Jogler C."/>
        </authorList>
    </citation>
    <scope>NUCLEOTIDE SEQUENCE [LARGE SCALE GENOMIC DNA]</scope>
    <source>
        <strain evidence="1 2">HG15A2</strain>
    </source>
</reference>
<accession>A0A517MZZ9</accession>
<dbReference type="EMBL" id="CP036263">
    <property type="protein sequence ID" value="QDT00456.1"/>
    <property type="molecule type" value="Genomic_DNA"/>
</dbReference>
<proteinExistence type="predicted"/>
<organism evidence="1 2">
    <name type="scientific">Adhaeretor mobilis</name>
    <dbReference type="NCBI Taxonomy" id="1930276"/>
    <lineage>
        <taxon>Bacteria</taxon>
        <taxon>Pseudomonadati</taxon>
        <taxon>Planctomycetota</taxon>
        <taxon>Planctomycetia</taxon>
        <taxon>Pirellulales</taxon>
        <taxon>Lacipirellulaceae</taxon>
        <taxon>Adhaeretor</taxon>
    </lineage>
</organism>
<dbReference type="AlphaFoldDB" id="A0A517MZZ9"/>
<dbReference type="KEGG" id="amob:HG15A2_37940"/>
<dbReference type="Proteomes" id="UP000319852">
    <property type="component" value="Chromosome"/>
</dbReference>
<name>A0A517MZZ9_9BACT</name>
<protein>
    <submittedName>
        <fullName evidence="1">Uncharacterized protein</fullName>
    </submittedName>
</protein>
<keyword evidence="2" id="KW-1185">Reference proteome</keyword>
<evidence type="ECO:0000313" key="2">
    <source>
        <dbReference type="Proteomes" id="UP000319852"/>
    </source>
</evidence>
<evidence type="ECO:0000313" key="1">
    <source>
        <dbReference type="EMBL" id="QDT00456.1"/>
    </source>
</evidence>